<dbReference type="AlphaFoldDB" id="A0AAD5MYJ7"/>
<keyword evidence="1" id="KW-0677">Repeat</keyword>
<dbReference type="Pfam" id="PF01391">
    <property type="entry name" value="Collagen"/>
    <property type="match status" value="1"/>
</dbReference>
<feature type="region of interest" description="Disordered" evidence="2">
    <location>
        <begin position="1"/>
        <end position="91"/>
    </location>
</feature>
<sequence>MPSGTTWPPGLQGPPGDPGPSGVPGVPGVEAPPGPPGPKGPPGVNGSPGAPGSPGLPGLDAASEPFIPGEPGPAGEPGPQGVPGPPGVPGRDGRSGIFCEIIVRLIITTICQLSVFQVSLDQKDHLVQKENQEKTGFQDCPDHLDYLEFLANPVFAQNTAPSTVEFSLKMEHVVELHLLVKIGE</sequence>
<dbReference type="Gene3D" id="1.20.5.320">
    <property type="entry name" value="6-Phosphogluconate Dehydrogenase, domain 3"/>
    <property type="match status" value="1"/>
</dbReference>
<dbReference type="EMBL" id="JAHQIW010003117">
    <property type="protein sequence ID" value="KAJ1357367.1"/>
    <property type="molecule type" value="Genomic_DNA"/>
</dbReference>
<dbReference type="PANTHER" id="PTHR24637">
    <property type="entry name" value="COLLAGEN"/>
    <property type="match status" value="1"/>
</dbReference>
<evidence type="ECO:0000256" key="2">
    <source>
        <dbReference type="SAM" id="MobiDB-lite"/>
    </source>
</evidence>
<dbReference type="PANTHER" id="PTHR24637:SF420">
    <property type="entry name" value="NEMATODE CUTICLE COLLAGEN N-TERMINAL DOMAIN-CONTAINING PROTEIN"/>
    <property type="match status" value="1"/>
</dbReference>
<comment type="caution">
    <text evidence="3">The sequence shown here is derived from an EMBL/GenBank/DDBJ whole genome shotgun (WGS) entry which is preliminary data.</text>
</comment>
<keyword evidence="4" id="KW-1185">Reference proteome</keyword>
<proteinExistence type="predicted"/>
<protein>
    <submittedName>
        <fullName evidence="3">Uncharacterized protein</fullName>
    </submittedName>
</protein>
<feature type="compositionally biased region" description="Pro residues" evidence="2">
    <location>
        <begin position="30"/>
        <end position="41"/>
    </location>
</feature>
<reference evidence="3" key="1">
    <citation type="submission" date="2021-06" db="EMBL/GenBank/DDBJ databases">
        <title>Parelaphostrongylus tenuis whole genome reference sequence.</title>
        <authorList>
            <person name="Garwood T.J."/>
            <person name="Larsen P.A."/>
            <person name="Fountain-Jones N.M."/>
            <person name="Garbe J.R."/>
            <person name="Macchietto M.G."/>
            <person name="Kania S.A."/>
            <person name="Gerhold R.W."/>
            <person name="Richards J.E."/>
            <person name="Wolf T.M."/>
        </authorList>
    </citation>
    <scope>NUCLEOTIDE SEQUENCE</scope>
    <source>
        <strain evidence="3">MNPRO001-30</strain>
        <tissue evidence="3">Meninges</tissue>
    </source>
</reference>
<organism evidence="3 4">
    <name type="scientific">Parelaphostrongylus tenuis</name>
    <name type="common">Meningeal worm</name>
    <dbReference type="NCBI Taxonomy" id="148309"/>
    <lineage>
        <taxon>Eukaryota</taxon>
        <taxon>Metazoa</taxon>
        <taxon>Ecdysozoa</taxon>
        <taxon>Nematoda</taxon>
        <taxon>Chromadorea</taxon>
        <taxon>Rhabditida</taxon>
        <taxon>Rhabditina</taxon>
        <taxon>Rhabditomorpha</taxon>
        <taxon>Strongyloidea</taxon>
        <taxon>Metastrongylidae</taxon>
        <taxon>Parelaphostrongylus</taxon>
    </lineage>
</organism>
<dbReference type="InterPro" id="IPR008160">
    <property type="entry name" value="Collagen"/>
</dbReference>
<dbReference type="Proteomes" id="UP001196413">
    <property type="component" value="Unassembled WGS sequence"/>
</dbReference>
<evidence type="ECO:0000313" key="3">
    <source>
        <dbReference type="EMBL" id="KAJ1357367.1"/>
    </source>
</evidence>
<feature type="compositionally biased region" description="Pro residues" evidence="2">
    <location>
        <begin position="68"/>
        <end position="88"/>
    </location>
</feature>
<name>A0AAD5MYJ7_PARTN</name>
<evidence type="ECO:0000256" key="1">
    <source>
        <dbReference type="ARBA" id="ARBA00022737"/>
    </source>
</evidence>
<accession>A0AAD5MYJ7</accession>
<evidence type="ECO:0000313" key="4">
    <source>
        <dbReference type="Proteomes" id="UP001196413"/>
    </source>
</evidence>
<gene>
    <name evidence="3" type="ORF">KIN20_015502</name>
</gene>